<dbReference type="SUPFAM" id="SSF69118">
    <property type="entry name" value="AhpD-like"/>
    <property type="match status" value="1"/>
</dbReference>
<dbReference type="KEGG" id="cap:CLDAP_13520"/>
<dbReference type="STRING" id="926550.CLDAP_13520"/>
<protein>
    <recommendedName>
        <fullName evidence="1">Carboxymuconolactone decarboxylase-like domain-containing protein</fullName>
    </recommendedName>
</protein>
<name>I0I2A4_CALAS</name>
<dbReference type="EMBL" id="AP012337">
    <property type="protein sequence ID" value="BAL99391.1"/>
    <property type="molecule type" value="Genomic_DNA"/>
</dbReference>
<dbReference type="Gene3D" id="1.20.1290.10">
    <property type="entry name" value="AhpD-like"/>
    <property type="match status" value="1"/>
</dbReference>
<dbReference type="AlphaFoldDB" id="I0I2A4"/>
<proteinExistence type="predicted"/>
<dbReference type="Pfam" id="PF02627">
    <property type="entry name" value="CMD"/>
    <property type="match status" value="1"/>
</dbReference>
<evidence type="ECO:0000313" key="2">
    <source>
        <dbReference type="EMBL" id="BAL99391.1"/>
    </source>
</evidence>
<keyword evidence="3" id="KW-1185">Reference proteome</keyword>
<sequence length="76" mass="8505">MISFEEATGLLKAQYEAAIRRAGRIWKIVAIMSQNPRALKASMDFYGTLMHGESPLSRGRREMLATVVSATNHCTY</sequence>
<dbReference type="InterPro" id="IPR003779">
    <property type="entry name" value="CMD-like"/>
</dbReference>
<gene>
    <name evidence="2" type="ordered locus">CLDAP_13520</name>
</gene>
<accession>I0I2A4</accession>
<dbReference type="eggNOG" id="COG2128">
    <property type="taxonomic scope" value="Bacteria"/>
</dbReference>
<dbReference type="HOGENOM" id="CLU_2647671_0_0_0"/>
<evidence type="ECO:0000313" key="3">
    <source>
        <dbReference type="Proteomes" id="UP000007880"/>
    </source>
</evidence>
<reference evidence="2 3" key="1">
    <citation type="submission" date="2012-02" db="EMBL/GenBank/DDBJ databases">
        <title>Complete genome sequence of Caldilinea aerophila DSM 14535 (= NBRC 102666).</title>
        <authorList>
            <person name="Oguchi A."/>
            <person name="Hosoyama A."/>
            <person name="Sekine M."/>
            <person name="Fukai R."/>
            <person name="Kato Y."/>
            <person name="Nakamura S."/>
            <person name="Hanada S."/>
            <person name="Yamazaki S."/>
            <person name="Fujita N."/>
        </authorList>
    </citation>
    <scope>NUCLEOTIDE SEQUENCE [LARGE SCALE GENOMIC DNA]</scope>
    <source>
        <strain evidence="3">DSM 14535 / JCM 11387 / NBRC 104270 / STL-6-O1</strain>
    </source>
</reference>
<feature type="domain" description="Carboxymuconolactone decarboxylase-like" evidence="1">
    <location>
        <begin position="36"/>
        <end position="76"/>
    </location>
</feature>
<dbReference type="InterPro" id="IPR029032">
    <property type="entry name" value="AhpD-like"/>
</dbReference>
<evidence type="ECO:0000259" key="1">
    <source>
        <dbReference type="Pfam" id="PF02627"/>
    </source>
</evidence>
<dbReference type="Proteomes" id="UP000007880">
    <property type="component" value="Chromosome"/>
</dbReference>
<organism evidence="2 3">
    <name type="scientific">Caldilinea aerophila (strain DSM 14535 / JCM 11387 / NBRC 104270 / STL-6-O1)</name>
    <dbReference type="NCBI Taxonomy" id="926550"/>
    <lineage>
        <taxon>Bacteria</taxon>
        <taxon>Bacillati</taxon>
        <taxon>Chloroflexota</taxon>
        <taxon>Caldilineae</taxon>
        <taxon>Caldilineales</taxon>
        <taxon>Caldilineaceae</taxon>
        <taxon>Caldilinea</taxon>
    </lineage>
</organism>